<proteinExistence type="predicted"/>
<keyword evidence="4" id="KW-1185">Reference proteome</keyword>
<protein>
    <recommendedName>
        <fullName evidence="2">SURP motif domain-containing protein</fullName>
    </recommendedName>
</protein>
<comment type="caution">
    <text evidence="3">The sequence shown here is derived from an EMBL/GenBank/DDBJ whole genome shotgun (WGS) entry which is preliminary data.</text>
</comment>
<dbReference type="PANTHER" id="PTHR12323:SF0">
    <property type="entry name" value="CALCIUM HOMEOSTASIS ENDOPLASMIC RETICULUM PROTEIN"/>
    <property type="match status" value="1"/>
</dbReference>
<dbReference type="Pfam" id="PF01805">
    <property type="entry name" value="Surp"/>
    <property type="match status" value="1"/>
</dbReference>
<feature type="region of interest" description="Disordered" evidence="1">
    <location>
        <begin position="1"/>
        <end position="27"/>
    </location>
</feature>
<evidence type="ECO:0000259" key="2">
    <source>
        <dbReference type="PROSITE" id="PS50128"/>
    </source>
</evidence>
<dbReference type="SMART" id="SM00648">
    <property type="entry name" value="SWAP"/>
    <property type="match status" value="1"/>
</dbReference>
<accession>A0ABP0V5F5</accession>
<dbReference type="SUPFAM" id="SSF109905">
    <property type="entry name" value="Surp module (SWAP domain)"/>
    <property type="match status" value="1"/>
</dbReference>
<dbReference type="InterPro" id="IPR035967">
    <property type="entry name" value="SWAP/Surp_sf"/>
</dbReference>
<dbReference type="Proteomes" id="UP001497444">
    <property type="component" value="Unassembled WGS sequence"/>
</dbReference>
<evidence type="ECO:0000313" key="3">
    <source>
        <dbReference type="EMBL" id="CAK9249649.1"/>
    </source>
</evidence>
<dbReference type="EMBL" id="CAXAQS010000020">
    <property type="protein sequence ID" value="CAK9249649.1"/>
    <property type="molecule type" value="Genomic_DNA"/>
</dbReference>
<dbReference type="InterPro" id="IPR000061">
    <property type="entry name" value="Surp"/>
</dbReference>
<organism evidence="3 4">
    <name type="scientific">Sphagnum jensenii</name>
    <dbReference type="NCBI Taxonomy" id="128206"/>
    <lineage>
        <taxon>Eukaryota</taxon>
        <taxon>Viridiplantae</taxon>
        <taxon>Streptophyta</taxon>
        <taxon>Embryophyta</taxon>
        <taxon>Bryophyta</taxon>
        <taxon>Sphagnophytina</taxon>
        <taxon>Sphagnopsida</taxon>
        <taxon>Sphagnales</taxon>
        <taxon>Sphagnaceae</taxon>
        <taxon>Sphagnum</taxon>
    </lineage>
</organism>
<gene>
    <name evidence="3" type="ORF">CSSPJE1EN1_LOCUS25027</name>
</gene>
<dbReference type="PANTHER" id="PTHR12323">
    <property type="entry name" value="SR-RELATED CTD ASSOCIATED FACTOR 6"/>
    <property type="match status" value="1"/>
</dbReference>
<dbReference type="PROSITE" id="PS50128">
    <property type="entry name" value="SURP"/>
    <property type="match status" value="1"/>
</dbReference>
<evidence type="ECO:0000256" key="1">
    <source>
        <dbReference type="SAM" id="MobiDB-lite"/>
    </source>
</evidence>
<evidence type="ECO:0000313" key="4">
    <source>
        <dbReference type="Proteomes" id="UP001497444"/>
    </source>
</evidence>
<reference evidence="3" key="1">
    <citation type="submission" date="2024-02" db="EMBL/GenBank/DDBJ databases">
        <authorList>
            <consortium name="ELIXIR-Norway"/>
            <consortium name="Elixir Norway"/>
        </authorList>
    </citation>
    <scope>NUCLEOTIDE SEQUENCE</scope>
</reference>
<sequence>MRTASNPSLPPFPTHGGGNLGPNLPGPYPALPASLSLTPAADDFPMDPPAMPRDAEMLKNIDVLSSFVVKNGPDFEQLARKKQSADPKFAFLFGGEPDTDAAIGQRYYEWKKHALEASLWSQGGSSLCSGRGSIQDEVKLTSDALASPVGSDMEMEGIVVLAGIHWIARLISNLQLADDFDAPPSAVEKDVASPVQVIEAKVFPVIEVNEWEEAVSVSEGRNFRAVAPGAKQPDTGSGPKEDIPPASGRRRGG</sequence>
<feature type="region of interest" description="Disordered" evidence="1">
    <location>
        <begin position="222"/>
        <end position="253"/>
    </location>
</feature>
<name>A0ABP0V5F5_9BRYO</name>
<feature type="domain" description="SURP motif" evidence="2">
    <location>
        <begin position="60"/>
        <end position="102"/>
    </location>
</feature>
<dbReference type="Gene3D" id="1.10.10.790">
    <property type="entry name" value="Surp module"/>
    <property type="match status" value="1"/>
</dbReference>